<dbReference type="AlphaFoldDB" id="A0A1H3U331"/>
<evidence type="ECO:0000313" key="2">
    <source>
        <dbReference type="EMBL" id="SDZ56873.1"/>
    </source>
</evidence>
<dbReference type="SUPFAM" id="SSF56349">
    <property type="entry name" value="DNA breaking-rejoining enzymes"/>
    <property type="match status" value="1"/>
</dbReference>
<dbReference type="GO" id="GO:0003677">
    <property type="term" value="F:DNA binding"/>
    <property type="evidence" value="ECO:0007669"/>
    <property type="project" value="InterPro"/>
</dbReference>
<evidence type="ECO:0000256" key="1">
    <source>
        <dbReference type="ARBA" id="ARBA00023172"/>
    </source>
</evidence>
<accession>A0A1H3U331</accession>
<dbReference type="EMBL" id="FNOK01000105">
    <property type="protein sequence ID" value="SDZ56873.1"/>
    <property type="molecule type" value="Genomic_DNA"/>
</dbReference>
<sequence length="145" mass="16520">MTCSNPVREVSPIEGRPRKVRTLTTDERSRLFVVMDRFVVESCYYSGSDLPDLVRFLLGTGCCIGEAVAVRWKDVNLTDKPVVVDGTEIPPRSVWINGNIVSVKSKGLVRHGGKTYCWRVACRCRAAVTRDESRIQSRLVWFWVW</sequence>
<keyword evidence="1" id="KW-0233">DNA recombination</keyword>
<organism evidence="2 3">
    <name type="scientific">Saccharopolyspora shandongensis</name>
    <dbReference type="NCBI Taxonomy" id="418495"/>
    <lineage>
        <taxon>Bacteria</taxon>
        <taxon>Bacillati</taxon>
        <taxon>Actinomycetota</taxon>
        <taxon>Actinomycetes</taxon>
        <taxon>Pseudonocardiales</taxon>
        <taxon>Pseudonocardiaceae</taxon>
        <taxon>Saccharopolyspora</taxon>
    </lineage>
</organism>
<dbReference type="GO" id="GO:0006310">
    <property type="term" value="P:DNA recombination"/>
    <property type="evidence" value="ECO:0007669"/>
    <property type="project" value="UniProtKB-KW"/>
</dbReference>
<dbReference type="GO" id="GO:0015074">
    <property type="term" value="P:DNA integration"/>
    <property type="evidence" value="ECO:0007669"/>
    <property type="project" value="InterPro"/>
</dbReference>
<reference evidence="3" key="1">
    <citation type="submission" date="2016-10" db="EMBL/GenBank/DDBJ databases">
        <authorList>
            <person name="Varghese N."/>
            <person name="Submissions S."/>
        </authorList>
    </citation>
    <scope>NUCLEOTIDE SEQUENCE [LARGE SCALE GENOMIC DNA]</scope>
    <source>
        <strain evidence="3">CGMCC 4.3530</strain>
    </source>
</reference>
<name>A0A1H3U331_9PSEU</name>
<dbReference type="Gene3D" id="1.10.443.10">
    <property type="entry name" value="Intergrase catalytic core"/>
    <property type="match status" value="1"/>
</dbReference>
<evidence type="ECO:0000313" key="3">
    <source>
        <dbReference type="Proteomes" id="UP000199529"/>
    </source>
</evidence>
<protein>
    <recommendedName>
        <fullName evidence="4">Phage integrase family protein</fullName>
    </recommendedName>
</protein>
<proteinExistence type="predicted"/>
<dbReference type="Proteomes" id="UP000199529">
    <property type="component" value="Unassembled WGS sequence"/>
</dbReference>
<keyword evidence="3" id="KW-1185">Reference proteome</keyword>
<evidence type="ECO:0008006" key="4">
    <source>
        <dbReference type="Google" id="ProtNLM"/>
    </source>
</evidence>
<dbReference type="InterPro" id="IPR011010">
    <property type="entry name" value="DNA_brk_join_enz"/>
</dbReference>
<gene>
    <name evidence="2" type="ORF">SAMN05216215_11051</name>
</gene>
<dbReference type="InterPro" id="IPR013762">
    <property type="entry name" value="Integrase-like_cat_sf"/>
</dbReference>